<comment type="caution">
    <text evidence="1">The sequence shown here is derived from an EMBL/GenBank/DDBJ whole genome shotgun (WGS) entry which is preliminary data.</text>
</comment>
<evidence type="ECO:0000313" key="2">
    <source>
        <dbReference type="Proteomes" id="UP001275315"/>
    </source>
</evidence>
<dbReference type="EMBL" id="JAWDIQ010000002">
    <property type="protein sequence ID" value="MDY0409766.1"/>
    <property type="molecule type" value="Genomic_DNA"/>
</dbReference>
<dbReference type="Proteomes" id="UP001275315">
    <property type="component" value="Unassembled WGS sequence"/>
</dbReference>
<name>A0ABU5CVA7_9BACI</name>
<evidence type="ECO:0000313" key="1">
    <source>
        <dbReference type="EMBL" id="MDY0409766.1"/>
    </source>
</evidence>
<accession>A0ABU5CVA7</accession>
<proteinExistence type="predicted"/>
<protein>
    <submittedName>
        <fullName evidence="1">Uncharacterized protein</fullName>
    </submittedName>
</protein>
<reference evidence="1 2" key="1">
    <citation type="submission" date="2023-10" db="EMBL/GenBank/DDBJ databases">
        <title>Virgibacillus soli CC-YMP-6 genome.</title>
        <authorList>
            <person name="Miliotis G."/>
            <person name="Sengupta P."/>
            <person name="Hameed A."/>
            <person name="Chuvochina M."/>
            <person name="Mcdonagh F."/>
            <person name="Simpson A.C."/>
            <person name="Singh N.K."/>
            <person name="Rekha P.D."/>
            <person name="Raman K."/>
            <person name="Hugenholtz P."/>
            <person name="Venkateswaran K."/>
        </authorList>
    </citation>
    <scope>NUCLEOTIDE SEQUENCE [LARGE SCALE GENOMIC DNA]</scope>
    <source>
        <strain evidence="1 2">CC-YMP-6</strain>
    </source>
</reference>
<sequence length="47" mass="5398">MNKDSKKSKKPILLLIAFILLIAGLADIKYKGLFFRLLPKSIQAYFK</sequence>
<organism evidence="1 2">
    <name type="scientific">Paracerasibacillus soli</name>
    <dbReference type="NCBI Taxonomy" id="480284"/>
    <lineage>
        <taxon>Bacteria</taxon>
        <taxon>Bacillati</taxon>
        <taxon>Bacillota</taxon>
        <taxon>Bacilli</taxon>
        <taxon>Bacillales</taxon>
        <taxon>Bacillaceae</taxon>
        <taxon>Paracerasibacillus</taxon>
    </lineage>
</organism>
<gene>
    <name evidence="1" type="ORF">RWD45_15805</name>
</gene>
<keyword evidence="2" id="KW-1185">Reference proteome</keyword>
<dbReference type="RefSeq" id="WP_320380558.1">
    <property type="nucleotide sequence ID" value="NZ_JAWDIQ010000002.1"/>
</dbReference>